<dbReference type="GO" id="GO:0004683">
    <property type="term" value="F:calcium/calmodulin-dependent protein kinase activity"/>
    <property type="evidence" value="ECO:0007669"/>
    <property type="project" value="InterPro"/>
</dbReference>
<dbReference type="Gene3D" id="3.10.450.50">
    <property type="match status" value="1"/>
</dbReference>
<feature type="domain" description="Calcium/calmodulin-dependent protein kinase II association-domain" evidence="2">
    <location>
        <begin position="99"/>
        <end position="217"/>
    </location>
</feature>
<evidence type="ECO:0000259" key="2">
    <source>
        <dbReference type="Pfam" id="PF08332"/>
    </source>
</evidence>
<name>A0A1F5S0Q8_9BACT</name>
<keyword evidence="1" id="KW-0472">Membrane</keyword>
<dbReference type="InterPro" id="IPR032710">
    <property type="entry name" value="NTF2-like_dom_sf"/>
</dbReference>
<reference evidence="3 4" key="1">
    <citation type="journal article" date="2016" name="Nat. Commun.">
        <title>Thousands of microbial genomes shed light on interconnected biogeochemical processes in an aquifer system.</title>
        <authorList>
            <person name="Anantharaman K."/>
            <person name="Brown C.T."/>
            <person name="Hug L.A."/>
            <person name="Sharon I."/>
            <person name="Castelle C.J."/>
            <person name="Probst A.J."/>
            <person name="Thomas B.C."/>
            <person name="Singh A."/>
            <person name="Wilkins M.J."/>
            <person name="Karaoz U."/>
            <person name="Brodie E.L."/>
            <person name="Williams K.H."/>
            <person name="Hubbard S.S."/>
            <person name="Banfield J.F."/>
        </authorList>
    </citation>
    <scope>NUCLEOTIDE SEQUENCE [LARGE SCALE GENOMIC DNA]</scope>
</reference>
<gene>
    <name evidence="3" type="ORF">A2Y83_01890</name>
</gene>
<dbReference type="GO" id="GO:0005516">
    <property type="term" value="F:calmodulin binding"/>
    <property type="evidence" value="ECO:0007669"/>
    <property type="project" value="InterPro"/>
</dbReference>
<evidence type="ECO:0000313" key="4">
    <source>
        <dbReference type="Proteomes" id="UP000178323"/>
    </source>
</evidence>
<feature type="transmembrane region" description="Helical" evidence="1">
    <location>
        <begin position="54"/>
        <end position="74"/>
    </location>
</feature>
<accession>A0A1F5S0Q8</accession>
<dbReference type="Pfam" id="PF08332">
    <property type="entry name" value="CaMKII_AD"/>
    <property type="match status" value="1"/>
</dbReference>
<sequence>MKARFHNLAFRKAALGNAAFRIQNHHKFCASCFCLNSFIYFYFNLLIFRSKEENMYLFILVIAGCLGVAIGYMIRGKHLSQKISEEIDQKKMEEIARENFNKWIETLKGKDPKKIAKLYHQRKKSFLATFSDSLAIEREAIEEYFLKFCEKNPEGKLVKDYVEVLSSCLILHSGLYDFLVDIDGDGNKDVIEARFTFIWIFENGEWKIIHHHSSEKPKGH</sequence>
<protein>
    <recommendedName>
        <fullName evidence="2">Calcium/calmodulin-dependent protein kinase II association-domain domain-containing protein</fullName>
    </recommendedName>
</protein>
<keyword evidence="1" id="KW-1133">Transmembrane helix</keyword>
<dbReference type="AlphaFoldDB" id="A0A1F5S0Q8"/>
<organism evidence="3 4">
    <name type="scientific">Candidatus Falkowbacteria bacterium RBG_13_39_14</name>
    <dbReference type="NCBI Taxonomy" id="1797985"/>
    <lineage>
        <taxon>Bacteria</taxon>
        <taxon>Candidatus Falkowiibacteriota</taxon>
    </lineage>
</organism>
<comment type="caution">
    <text evidence="3">The sequence shown here is derived from an EMBL/GenBank/DDBJ whole genome shotgun (WGS) entry which is preliminary data.</text>
</comment>
<evidence type="ECO:0000313" key="3">
    <source>
        <dbReference type="EMBL" id="OGF20287.1"/>
    </source>
</evidence>
<evidence type="ECO:0000256" key="1">
    <source>
        <dbReference type="SAM" id="Phobius"/>
    </source>
</evidence>
<dbReference type="SUPFAM" id="SSF54427">
    <property type="entry name" value="NTF2-like"/>
    <property type="match status" value="1"/>
</dbReference>
<dbReference type="InterPro" id="IPR013543">
    <property type="entry name" value="Ca/CaM-dep_prot_kinase-assoc"/>
</dbReference>
<keyword evidence="1" id="KW-0812">Transmembrane</keyword>
<proteinExistence type="predicted"/>
<feature type="transmembrane region" description="Helical" evidence="1">
    <location>
        <begin position="28"/>
        <end position="48"/>
    </location>
</feature>
<dbReference type="EMBL" id="MFFS01000099">
    <property type="protein sequence ID" value="OGF20287.1"/>
    <property type="molecule type" value="Genomic_DNA"/>
</dbReference>
<dbReference type="Proteomes" id="UP000178323">
    <property type="component" value="Unassembled WGS sequence"/>
</dbReference>